<feature type="compositionally biased region" description="Polar residues" evidence="1">
    <location>
        <begin position="38"/>
        <end position="54"/>
    </location>
</feature>
<feature type="compositionally biased region" description="Basic and acidic residues" evidence="1">
    <location>
        <begin position="7"/>
        <end position="20"/>
    </location>
</feature>
<feature type="region of interest" description="Disordered" evidence="1">
    <location>
        <begin position="1"/>
        <end position="54"/>
    </location>
</feature>
<organism evidence="2 3">
    <name type="scientific">Roseomonas populi</name>
    <dbReference type="NCBI Taxonomy" id="3121582"/>
    <lineage>
        <taxon>Bacteria</taxon>
        <taxon>Pseudomonadati</taxon>
        <taxon>Pseudomonadota</taxon>
        <taxon>Alphaproteobacteria</taxon>
        <taxon>Acetobacterales</taxon>
        <taxon>Roseomonadaceae</taxon>
        <taxon>Roseomonas</taxon>
    </lineage>
</organism>
<dbReference type="Pfam" id="PF06776">
    <property type="entry name" value="IalB"/>
    <property type="match status" value="1"/>
</dbReference>
<accession>A0ABT1WZC6</accession>
<dbReference type="RefSeq" id="WP_257714877.1">
    <property type="nucleotide sequence ID" value="NZ_JANJOU010000002.1"/>
</dbReference>
<feature type="compositionally biased region" description="Acidic residues" evidence="1">
    <location>
        <begin position="28"/>
        <end position="37"/>
    </location>
</feature>
<proteinExistence type="predicted"/>
<comment type="caution">
    <text evidence="2">The sequence shown here is derived from an EMBL/GenBank/DDBJ whole genome shotgun (WGS) entry which is preliminary data.</text>
</comment>
<dbReference type="Proteomes" id="UP001524642">
    <property type="component" value="Unassembled WGS sequence"/>
</dbReference>
<gene>
    <name evidence="2" type="ORF">NRP21_03950</name>
</gene>
<protein>
    <submittedName>
        <fullName evidence="2">Invasion associated locus B family protein</fullName>
    </submittedName>
</protein>
<reference evidence="2 3" key="1">
    <citation type="submission" date="2022-06" db="EMBL/GenBank/DDBJ databases">
        <title>Roseomonas CN29.</title>
        <authorList>
            <person name="Cheng Y."/>
            <person name="He X."/>
        </authorList>
    </citation>
    <scope>NUCLEOTIDE SEQUENCE [LARGE SCALE GENOMIC DNA]</scope>
    <source>
        <strain evidence="2 3">CN29</strain>
    </source>
</reference>
<evidence type="ECO:0000313" key="3">
    <source>
        <dbReference type="Proteomes" id="UP001524642"/>
    </source>
</evidence>
<evidence type="ECO:0000313" key="2">
    <source>
        <dbReference type="EMBL" id="MCR0981200.1"/>
    </source>
</evidence>
<dbReference type="EMBL" id="JANJOU010000002">
    <property type="protein sequence ID" value="MCR0981200.1"/>
    <property type="molecule type" value="Genomic_DNA"/>
</dbReference>
<dbReference type="Gene3D" id="2.60.40.1880">
    <property type="entry name" value="Invasion associated locus B (IalB) protein"/>
    <property type="match status" value="1"/>
</dbReference>
<dbReference type="InterPro" id="IPR038696">
    <property type="entry name" value="IalB_sf"/>
</dbReference>
<keyword evidence="3" id="KW-1185">Reference proteome</keyword>
<sequence length="191" mass="20145">MSFGEEAGTRRFVEGEERGQETLLPGCIEDDVSEENPQEGSTVPQPDRTSATYDNWTLNCGRSGGIERRCEVSQTLVNPQGQPLVQLVARRDAAAGSVTFSAQVGVNVTVSEAARLTPEGQPGLTLPFARCLPRGCFAEVALPEAALPGLARAAETARLEFRNAEGGAVAFAVSLRGLATALDALQSAERS</sequence>
<evidence type="ECO:0000256" key="1">
    <source>
        <dbReference type="SAM" id="MobiDB-lite"/>
    </source>
</evidence>
<name>A0ABT1WZC6_9PROT</name>
<dbReference type="InterPro" id="IPR010642">
    <property type="entry name" value="Invasion_prot_B"/>
</dbReference>